<dbReference type="Proteomes" id="UP001054252">
    <property type="component" value="Unassembled WGS sequence"/>
</dbReference>
<accession>A0AAV5LHG1</accession>
<evidence type="ECO:0000313" key="2">
    <source>
        <dbReference type="EMBL" id="GKV36555.1"/>
    </source>
</evidence>
<protein>
    <recommendedName>
        <fullName evidence="4">F-box protein</fullName>
    </recommendedName>
</protein>
<dbReference type="EMBL" id="BPVZ01000117">
    <property type="protein sequence ID" value="GKV36555.1"/>
    <property type="molecule type" value="Genomic_DNA"/>
</dbReference>
<sequence length="151" mass="17241">MTMAALDGLTVAASYKNGCVDVWVMKEYGVKDSWIKAISMMQEKVPRSSSINNIEKFEVFPLAYSRGGDKLLVNWRGNLFWYDLKSEEAEFDDGQGVLVDGNVKIITASLVSLEDRSEVDGKRKQIVVEDENSKNNKKRRNKRQEVRMLED</sequence>
<feature type="compositionally biased region" description="Basic and acidic residues" evidence="1">
    <location>
        <begin position="124"/>
        <end position="134"/>
    </location>
</feature>
<evidence type="ECO:0000256" key="1">
    <source>
        <dbReference type="SAM" id="MobiDB-lite"/>
    </source>
</evidence>
<dbReference type="AlphaFoldDB" id="A0AAV5LHG1"/>
<gene>
    <name evidence="2" type="ORF">SLEP1_g44674</name>
</gene>
<comment type="caution">
    <text evidence="2">The sequence shown here is derived from an EMBL/GenBank/DDBJ whole genome shotgun (WGS) entry which is preliminary data.</text>
</comment>
<evidence type="ECO:0000313" key="3">
    <source>
        <dbReference type="Proteomes" id="UP001054252"/>
    </source>
</evidence>
<name>A0AAV5LHG1_9ROSI</name>
<proteinExistence type="predicted"/>
<feature type="region of interest" description="Disordered" evidence="1">
    <location>
        <begin position="124"/>
        <end position="151"/>
    </location>
</feature>
<evidence type="ECO:0008006" key="4">
    <source>
        <dbReference type="Google" id="ProtNLM"/>
    </source>
</evidence>
<keyword evidence="3" id="KW-1185">Reference proteome</keyword>
<reference evidence="2 3" key="1">
    <citation type="journal article" date="2021" name="Commun. Biol.">
        <title>The genome of Shorea leprosula (Dipterocarpaceae) highlights the ecological relevance of drought in aseasonal tropical rainforests.</title>
        <authorList>
            <person name="Ng K.K.S."/>
            <person name="Kobayashi M.J."/>
            <person name="Fawcett J.A."/>
            <person name="Hatakeyama M."/>
            <person name="Paape T."/>
            <person name="Ng C.H."/>
            <person name="Ang C.C."/>
            <person name="Tnah L.H."/>
            <person name="Lee C.T."/>
            <person name="Nishiyama T."/>
            <person name="Sese J."/>
            <person name="O'Brien M.J."/>
            <person name="Copetti D."/>
            <person name="Mohd Noor M.I."/>
            <person name="Ong R.C."/>
            <person name="Putra M."/>
            <person name="Sireger I.Z."/>
            <person name="Indrioko S."/>
            <person name="Kosugi Y."/>
            <person name="Izuno A."/>
            <person name="Isagi Y."/>
            <person name="Lee S.L."/>
            <person name="Shimizu K.K."/>
        </authorList>
    </citation>
    <scope>NUCLEOTIDE SEQUENCE [LARGE SCALE GENOMIC DNA]</scope>
    <source>
        <strain evidence="2">214</strain>
    </source>
</reference>
<organism evidence="2 3">
    <name type="scientific">Rubroshorea leprosula</name>
    <dbReference type="NCBI Taxonomy" id="152421"/>
    <lineage>
        <taxon>Eukaryota</taxon>
        <taxon>Viridiplantae</taxon>
        <taxon>Streptophyta</taxon>
        <taxon>Embryophyta</taxon>
        <taxon>Tracheophyta</taxon>
        <taxon>Spermatophyta</taxon>
        <taxon>Magnoliopsida</taxon>
        <taxon>eudicotyledons</taxon>
        <taxon>Gunneridae</taxon>
        <taxon>Pentapetalae</taxon>
        <taxon>rosids</taxon>
        <taxon>malvids</taxon>
        <taxon>Malvales</taxon>
        <taxon>Dipterocarpaceae</taxon>
        <taxon>Rubroshorea</taxon>
    </lineage>
</organism>